<dbReference type="GO" id="GO:0003723">
    <property type="term" value="F:RNA binding"/>
    <property type="evidence" value="ECO:0007669"/>
    <property type="project" value="UniProtKB-UniRule"/>
</dbReference>
<dbReference type="InterPro" id="IPR050621">
    <property type="entry name" value="Tudor_domain_containing"/>
</dbReference>
<dbReference type="SMART" id="SM00322">
    <property type="entry name" value="KH"/>
    <property type="match status" value="1"/>
</dbReference>
<dbReference type="CDD" id="cd22395">
    <property type="entry name" value="KH-I_AKAP1"/>
    <property type="match status" value="1"/>
</dbReference>
<evidence type="ECO:0000313" key="5">
    <source>
        <dbReference type="EMBL" id="CAD7077282.1"/>
    </source>
</evidence>
<dbReference type="InterPro" id="IPR035437">
    <property type="entry name" value="SNase_OB-fold_sf"/>
</dbReference>
<accession>A0A7R8UAN9</accession>
<proteinExistence type="predicted"/>
<dbReference type="CDD" id="cd20407">
    <property type="entry name" value="Tudor_AKAP1"/>
    <property type="match status" value="1"/>
</dbReference>
<dbReference type="PROSITE" id="PS50084">
    <property type="entry name" value="KH_TYPE_1"/>
    <property type="match status" value="1"/>
</dbReference>
<name>A0A7R8UAN9_HERIL</name>
<dbReference type="InterPro" id="IPR004087">
    <property type="entry name" value="KH_dom"/>
</dbReference>
<dbReference type="SUPFAM" id="SSF54791">
    <property type="entry name" value="Eukaryotic type KH-domain (KH-domain type I)"/>
    <property type="match status" value="1"/>
</dbReference>
<evidence type="ECO:0000313" key="6">
    <source>
        <dbReference type="Proteomes" id="UP000594454"/>
    </source>
</evidence>
<dbReference type="AlphaFoldDB" id="A0A7R8UAN9"/>
<dbReference type="PROSITE" id="PS50304">
    <property type="entry name" value="TUDOR"/>
    <property type="match status" value="1"/>
</dbReference>
<feature type="compositionally biased region" description="Polar residues" evidence="2">
    <location>
        <begin position="50"/>
        <end position="59"/>
    </location>
</feature>
<dbReference type="OMA" id="PINGVWY"/>
<feature type="region of interest" description="Disordered" evidence="2">
    <location>
        <begin position="50"/>
        <end position="92"/>
    </location>
</feature>
<dbReference type="EMBL" id="LR899009">
    <property type="protein sequence ID" value="CAD7077282.1"/>
    <property type="molecule type" value="Genomic_DNA"/>
</dbReference>
<dbReference type="Gene3D" id="3.30.1370.10">
    <property type="entry name" value="K Homology domain, type 1"/>
    <property type="match status" value="1"/>
</dbReference>
<organism evidence="5 6">
    <name type="scientific">Hermetia illucens</name>
    <name type="common">Black soldier fly</name>
    <dbReference type="NCBI Taxonomy" id="343691"/>
    <lineage>
        <taxon>Eukaryota</taxon>
        <taxon>Metazoa</taxon>
        <taxon>Ecdysozoa</taxon>
        <taxon>Arthropoda</taxon>
        <taxon>Hexapoda</taxon>
        <taxon>Insecta</taxon>
        <taxon>Pterygota</taxon>
        <taxon>Neoptera</taxon>
        <taxon>Endopterygota</taxon>
        <taxon>Diptera</taxon>
        <taxon>Brachycera</taxon>
        <taxon>Stratiomyomorpha</taxon>
        <taxon>Stratiomyidae</taxon>
        <taxon>Hermetiinae</taxon>
        <taxon>Hermetia</taxon>
    </lineage>
</organism>
<evidence type="ECO:0000259" key="4">
    <source>
        <dbReference type="PROSITE" id="PS50304"/>
    </source>
</evidence>
<keyword evidence="6" id="KW-1185">Reference proteome</keyword>
<feature type="compositionally biased region" description="Polar residues" evidence="2">
    <location>
        <begin position="73"/>
        <end position="85"/>
    </location>
</feature>
<dbReference type="OrthoDB" id="10069557at2759"/>
<dbReference type="SUPFAM" id="SSF63748">
    <property type="entry name" value="Tudor/PWWP/MBT"/>
    <property type="match status" value="1"/>
</dbReference>
<dbReference type="Pfam" id="PF00013">
    <property type="entry name" value="KH_1"/>
    <property type="match status" value="1"/>
</dbReference>
<evidence type="ECO:0000256" key="3">
    <source>
        <dbReference type="SAM" id="Phobius"/>
    </source>
</evidence>
<dbReference type="Gene3D" id="2.30.30.140">
    <property type="match status" value="1"/>
</dbReference>
<keyword evidence="3" id="KW-0812">Transmembrane</keyword>
<feature type="region of interest" description="Disordered" evidence="2">
    <location>
        <begin position="197"/>
        <end position="264"/>
    </location>
</feature>
<dbReference type="GO" id="GO:0005739">
    <property type="term" value="C:mitochondrion"/>
    <property type="evidence" value="ECO:0007669"/>
    <property type="project" value="UniProtKB-ARBA"/>
</dbReference>
<feature type="transmembrane region" description="Helical" evidence="3">
    <location>
        <begin position="7"/>
        <end position="24"/>
    </location>
</feature>
<dbReference type="InterPro" id="IPR047367">
    <property type="entry name" value="Tudor_AKAP1"/>
</dbReference>
<dbReference type="InParanoid" id="A0A7R8UAN9"/>
<sequence>MVSSRPLLFLSIPGLALMLGVIWYRRRKTVHCDDSAIDGEEPSLEANISSDDIKTNNNRSLKSSKSLEIMSSKGKNGDNTDSSKYGKSAPIDIQSNRKKTPVYLTDKQIDTEILKIKIRDSEYKTLRSIEESCESISPLSLPDSVSKRNFLSPRPKRNEQRVEPVVIKATSSAKISPKDSFLESAYTEDCPLQAAIKNNSNESVKPDTKKEKIEEKATDKLGKREKVEEPLALKVESRPQTTASPPLSVCSLHSADSGKGSSLPHAEEQSIMNYEFLLPDSLVGQLYGRKRAHINQLRAKTGAKISLKKHPFTDKIKICVIEGTQKQISSALSLIRQKLPSKRYPNLTLERVHFAEPQAIVPLNEVHRSCLELALIEGINNDVIVTSVISGGHLFVQQPLHPSHPTLSILQNCLNKTYSNGEAPGLPEMTDDAICVGNYLDSWYRVQIVSKTVEEDDSGCLVKFLDYGGYAVLERDNLKQIRADFLVTPFQAIEAVLSNIVPPGAEWSTEAATILYELTKGIVLQAQVVGYTSENIPEIYLYACLGPNNVIFINKELVARKLANWTELRN</sequence>
<evidence type="ECO:0000256" key="1">
    <source>
        <dbReference type="PROSITE-ProRule" id="PRU00117"/>
    </source>
</evidence>
<dbReference type="InterPro" id="IPR047368">
    <property type="entry name" value="KH-I_AKAP1"/>
</dbReference>
<dbReference type="InterPro" id="IPR036612">
    <property type="entry name" value="KH_dom_type_1_sf"/>
</dbReference>
<gene>
    <name evidence="5" type="ORF">HERILL_LOCUS642</name>
</gene>
<protein>
    <recommendedName>
        <fullName evidence="4">Tudor domain-containing protein</fullName>
    </recommendedName>
</protein>
<keyword evidence="3" id="KW-0472">Membrane</keyword>
<dbReference type="InterPro" id="IPR004088">
    <property type="entry name" value="KH_dom_type_1"/>
</dbReference>
<dbReference type="Pfam" id="PF00567">
    <property type="entry name" value="TUDOR"/>
    <property type="match status" value="1"/>
</dbReference>
<dbReference type="FunCoup" id="A0A7R8UAN9">
    <property type="interactions" value="136"/>
</dbReference>
<dbReference type="Gene3D" id="2.40.50.90">
    <property type="match status" value="1"/>
</dbReference>
<dbReference type="InterPro" id="IPR002999">
    <property type="entry name" value="Tudor"/>
</dbReference>
<reference evidence="5 6" key="1">
    <citation type="submission" date="2020-11" db="EMBL/GenBank/DDBJ databases">
        <authorList>
            <person name="Wallbank WR R."/>
            <person name="Pardo Diaz C."/>
            <person name="Kozak K."/>
            <person name="Martin S."/>
            <person name="Jiggins C."/>
            <person name="Moest M."/>
            <person name="Warren A I."/>
            <person name="Generalovic N T."/>
            <person name="Byers J.R.P. K."/>
            <person name="Montejo-Kovacevich G."/>
            <person name="Yen C E."/>
        </authorList>
    </citation>
    <scope>NUCLEOTIDE SEQUENCE [LARGE SCALE GENOMIC DNA]</scope>
</reference>
<evidence type="ECO:0000256" key="2">
    <source>
        <dbReference type="SAM" id="MobiDB-lite"/>
    </source>
</evidence>
<dbReference type="GO" id="GO:0010468">
    <property type="term" value="P:regulation of gene expression"/>
    <property type="evidence" value="ECO:0007669"/>
    <property type="project" value="UniProtKB-ARBA"/>
</dbReference>
<dbReference type="Proteomes" id="UP000594454">
    <property type="component" value="Chromosome 1"/>
</dbReference>
<keyword evidence="1" id="KW-0694">RNA-binding</keyword>
<keyword evidence="3" id="KW-1133">Transmembrane helix</keyword>
<feature type="domain" description="Tudor" evidence="4">
    <location>
        <begin position="428"/>
        <end position="488"/>
    </location>
</feature>
<dbReference type="PANTHER" id="PTHR22948:SF65">
    <property type="entry name" value="A-KINASE ANCHORING PROTEIN 1"/>
    <property type="match status" value="1"/>
</dbReference>
<dbReference type="PANTHER" id="PTHR22948">
    <property type="entry name" value="TUDOR DOMAIN CONTAINING PROTEIN"/>
    <property type="match status" value="1"/>
</dbReference>
<feature type="compositionally biased region" description="Basic and acidic residues" evidence="2">
    <location>
        <begin position="204"/>
        <end position="237"/>
    </location>
</feature>